<dbReference type="PANTHER" id="PTHR13774">
    <property type="entry name" value="PHENAZINE BIOSYNTHESIS PROTEIN"/>
    <property type="match status" value="1"/>
</dbReference>
<dbReference type="NCBIfam" id="TIGR00654">
    <property type="entry name" value="PhzF_family"/>
    <property type="match status" value="1"/>
</dbReference>
<comment type="similarity">
    <text evidence="1">Belongs to the PhzF family.</text>
</comment>
<dbReference type="EMBL" id="MSCJ01000003">
    <property type="protein sequence ID" value="PQJ62081.1"/>
    <property type="molecule type" value="Genomic_DNA"/>
</dbReference>
<evidence type="ECO:0000256" key="3">
    <source>
        <dbReference type="PIRSR" id="PIRSR016184-1"/>
    </source>
</evidence>
<dbReference type="GO" id="GO:0016853">
    <property type="term" value="F:isomerase activity"/>
    <property type="evidence" value="ECO:0007669"/>
    <property type="project" value="UniProtKB-KW"/>
</dbReference>
<dbReference type="PIRSF" id="PIRSF016184">
    <property type="entry name" value="PhzC_PhzF"/>
    <property type="match status" value="1"/>
</dbReference>
<feature type="active site" evidence="3">
    <location>
        <position position="46"/>
    </location>
</feature>
<sequence>MNIEIYQVDAFTNETFKGNPAGVCITKETLSEDLMLSIAAEMAVSETAFLSLNNMKLKWFTPQAEVKLCGHGTLSVTHILKEKSLFNVNDTVTFNTLSGPLTALIRSSTIELDFPAPILDFNITPSTELLASLGIEATHVIAYGIFDSKIFIEVDNEEIVLNLAPNFDRLTKIDGRGVLITAPTKRDDLDFISRFFAPWVGVNEDPVTGSAHCALTLYWSEKLNKVKLNGYQASARGGYVSTELLPNGRIKLIGSAITTIKGTMQLPNI</sequence>
<dbReference type="InterPro" id="IPR003719">
    <property type="entry name" value="Phenazine_PhzF-like"/>
</dbReference>
<evidence type="ECO:0000313" key="5">
    <source>
        <dbReference type="Proteomes" id="UP000238730"/>
    </source>
</evidence>
<dbReference type="RefSeq" id="WP_105061913.1">
    <property type="nucleotide sequence ID" value="NZ_MSCJ01000003.1"/>
</dbReference>
<dbReference type="Gene3D" id="3.10.310.10">
    <property type="entry name" value="Diaminopimelate Epimerase, Chain A, domain 1"/>
    <property type="match status" value="2"/>
</dbReference>
<protein>
    <submittedName>
        <fullName evidence="4">Phenazine biosynthesis protein PhzF</fullName>
    </submittedName>
</protein>
<evidence type="ECO:0000313" key="4">
    <source>
        <dbReference type="EMBL" id="PQJ62081.1"/>
    </source>
</evidence>
<dbReference type="PANTHER" id="PTHR13774:SF17">
    <property type="entry name" value="PHENAZINE BIOSYNTHESIS-LIKE DOMAIN-CONTAINING PROTEIN"/>
    <property type="match status" value="1"/>
</dbReference>
<reference evidence="4 5" key="1">
    <citation type="submission" date="2016-12" db="EMBL/GenBank/DDBJ databases">
        <title>Diversity of luminous bacteria.</title>
        <authorList>
            <person name="Yoshizawa S."/>
            <person name="Kogure K."/>
        </authorList>
    </citation>
    <scope>NUCLEOTIDE SEQUENCE [LARGE SCALE GENOMIC DNA]</scope>
    <source>
        <strain evidence="4 5">LC1-200</strain>
    </source>
</reference>
<dbReference type="OrthoDB" id="9788221at2"/>
<comment type="caution">
    <text evidence="4">The sequence shown here is derived from an EMBL/GenBank/DDBJ whole genome shotgun (WGS) entry which is preliminary data.</text>
</comment>
<dbReference type="Pfam" id="PF02567">
    <property type="entry name" value="PhzC-PhzF"/>
    <property type="match status" value="1"/>
</dbReference>
<evidence type="ECO:0000256" key="1">
    <source>
        <dbReference type="ARBA" id="ARBA00008270"/>
    </source>
</evidence>
<proteinExistence type="inferred from homology"/>
<dbReference type="GO" id="GO:0005737">
    <property type="term" value="C:cytoplasm"/>
    <property type="evidence" value="ECO:0007669"/>
    <property type="project" value="TreeGrafter"/>
</dbReference>
<gene>
    <name evidence="4" type="ORF">BTO08_17685</name>
</gene>
<name>A0A2S7VKQ8_PHOAN</name>
<accession>A0A2S7VKQ8</accession>
<keyword evidence="2" id="KW-0413">Isomerase</keyword>
<organism evidence="4 5">
    <name type="scientific">Photobacterium angustum</name>
    <dbReference type="NCBI Taxonomy" id="661"/>
    <lineage>
        <taxon>Bacteria</taxon>
        <taxon>Pseudomonadati</taxon>
        <taxon>Pseudomonadota</taxon>
        <taxon>Gammaproteobacteria</taxon>
        <taxon>Vibrionales</taxon>
        <taxon>Vibrionaceae</taxon>
        <taxon>Photobacterium</taxon>
    </lineage>
</organism>
<dbReference type="SUPFAM" id="SSF54506">
    <property type="entry name" value="Diaminopimelate epimerase-like"/>
    <property type="match status" value="1"/>
</dbReference>
<dbReference type="Proteomes" id="UP000238730">
    <property type="component" value="Unassembled WGS sequence"/>
</dbReference>
<evidence type="ECO:0000256" key="2">
    <source>
        <dbReference type="ARBA" id="ARBA00023235"/>
    </source>
</evidence>
<dbReference type="AlphaFoldDB" id="A0A2S7VKQ8"/>